<dbReference type="AlphaFoldDB" id="D3E4V7"/>
<dbReference type="SUPFAM" id="SSF49373">
    <property type="entry name" value="Invasin/intimin cell-adhesion fragments"/>
    <property type="match status" value="1"/>
</dbReference>
<dbReference type="PATRIC" id="fig|634498.28.peg.1652"/>
<dbReference type="GeneID" id="8771312"/>
<dbReference type="RefSeq" id="WP_012956449.1">
    <property type="nucleotide sequence ID" value="NC_013790.1"/>
</dbReference>
<dbReference type="KEGG" id="mru:mru_1651"/>
<dbReference type="eggNOG" id="arCOG02488">
    <property type="taxonomic scope" value="Archaea"/>
</dbReference>
<reference evidence="2 3" key="1">
    <citation type="journal article" date="2010" name="PLoS ONE">
        <title>The genome sequence of the rumen methanogen Methanobrevibacter ruminantium reveals new possibilities for controlling ruminant methane emissions.</title>
        <authorList>
            <person name="Leahy S.C."/>
            <person name="Kelly W.J."/>
            <person name="Altermann E."/>
            <person name="Ronimus R.S."/>
            <person name="Yeoman C.J."/>
            <person name="Pacheco D.M."/>
            <person name="Li D."/>
            <person name="Kong Z."/>
            <person name="McTavish S."/>
            <person name="Sang C."/>
            <person name="Lambie S.C."/>
            <person name="Janssen P.H."/>
            <person name="Dey D."/>
            <person name="Attwood G.T."/>
        </authorList>
    </citation>
    <scope>NUCLEOTIDE SEQUENCE [LARGE SCALE GENOMIC DNA]</scope>
    <source>
        <strain evidence="3">ATCC 35063 / DSM 1093 / JCM 13430 / OCM 146 / M1</strain>
    </source>
</reference>
<accession>D3E4V7</accession>
<organism evidence="2 3">
    <name type="scientific">Methanobrevibacter ruminantium (strain ATCC 35063 / DSM 1093 / JCM 13430 / OCM 146 / M1)</name>
    <name type="common">Methanobacterium ruminantium</name>
    <dbReference type="NCBI Taxonomy" id="634498"/>
    <lineage>
        <taxon>Archaea</taxon>
        <taxon>Methanobacteriati</taxon>
        <taxon>Methanobacteriota</taxon>
        <taxon>Methanomada group</taxon>
        <taxon>Methanobacteria</taxon>
        <taxon>Methanobacteriales</taxon>
        <taxon>Methanobacteriaceae</taxon>
        <taxon>Methanobrevibacter</taxon>
    </lineage>
</organism>
<dbReference type="EMBL" id="CP001719">
    <property type="protein sequence ID" value="ADC47501.1"/>
    <property type="molecule type" value="Genomic_DNA"/>
</dbReference>
<dbReference type="InterPro" id="IPR032109">
    <property type="entry name" value="Big_3_5"/>
</dbReference>
<evidence type="ECO:0000259" key="1">
    <source>
        <dbReference type="Pfam" id="PF16640"/>
    </source>
</evidence>
<protein>
    <submittedName>
        <fullName evidence="2">Adhesin-like protein</fullName>
    </submittedName>
</protein>
<proteinExistence type="predicted"/>
<name>D3E4V7_METRM</name>
<gene>
    <name evidence="2" type="ordered locus">mru_1651</name>
</gene>
<dbReference type="InterPro" id="IPR008964">
    <property type="entry name" value="Invasin/intimin_cell_adhesion"/>
</dbReference>
<dbReference type="HOGENOM" id="CLU_1465116_0_0_2"/>
<dbReference type="Gene3D" id="2.60.40.10">
    <property type="entry name" value="Immunoglobulins"/>
    <property type="match status" value="1"/>
</dbReference>
<dbReference type="OrthoDB" id="77946at2157"/>
<dbReference type="InterPro" id="IPR013783">
    <property type="entry name" value="Ig-like_fold"/>
</dbReference>
<evidence type="ECO:0000313" key="3">
    <source>
        <dbReference type="Proteomes" id="UP000008680"/>
    </source>
</evidence>
<evidence type="ECO:0000313" key="2">
    <source>
        <dbReference type="EMBL" id="ADC47501.1"/>
    </source>
</evidence>
<feature type="domain" description="Bacterial Ig-like" evidence="1">
    <location>
        <begin position="97"/>
        <end position="182"/>
    </location>
</feature>
<keyword evidence="3" id="KW-1185">Reference proteome</keyword>
<dbReference type="Pfam" id="PF16640">
    <property type="entry name" value="Big_3_5"/>
    <property type="match status" value="1"/>
</dbReference>
<sequence length="184" mass="20337">MTTTAFDFKIEGRIGKYFYFQLLDEYGNPVAGKNVSIGFSGRIYNRTSNETGWAKLQINLKYSGYYTFAVNFGGDDEYAAAFDVAAINVTIQTPKLTTSSKTYKASAKTKKLTATFKSYKGTPIPSKKITFTINGKKYTAKTNKKGVATVKVSLSKKGTYKFTASFAGDRTYKKVTKSAKLTIK</sequence>
<dbReference type="Proteomes" id="UP000008680">
    <property type="component" value="Chromosome"/>
</dbReference>